<proteinExistence type="predicted"/>
<reference evidence="1" key="1">
    <citation type="submission" date="2024-06" db="EMBL/GenBank/DDBJ databases">
        <authorList>
            <person name="Dussert Y."/>
            <person name="Peccoud J."/>
            <person name="Pigeault R."/>
        </authorList>
    </citation>
    <scope>NUCLEOTIDE SEQUENCE</scope>
    <source>
        <strain evidence="1">WArc</strain>
    </source>
</reference>
<dbReference type="CDD" id="cd01029">
    <property type="entry name" value="TOPRIM_primases"/>
    <property type="match status" value="1"/>
</dbReference>
<sequence>MDFWSITENFLWKDSEDVLGIRSLLLHNIKACISHLFPNGRFYKKKFCIADLQKDQIVVDMKAGNWSSLVTGKSGDIISLWAFVTGKTKLFDVIGLISKWLNAERFIYRDENGKDIIYVYLYNDNSYYAWNTKTRSSDSRPLFNIPEIIKSDRVVIVKGEKCAEKLTNHGITATTVMFDSIDQTDFSPLNGKQIIIWPDNNEVGKQYAEKIANKLSNLKYSIFNIPEGKKSGWSALDAIAEEIDINRLLISANPVVKENISAFSVKQYLNDKSPIPKDIISPRILIPGGLLVFGGTPKVGKTDFLISWLANMSAGVPFFDMVPVKPLKIFYLQTDVGYHYMRERLQQLKIDSKLLDLVANNFAITSDTNLLLDESKVYNTVKQFFNPAEVDVIVIDSLRNVFNYRNENDNNVMYSFLQEKVEKLRSTINPSAGVILTHNVNKKLPKENPFQSLSGASSLRNVYTSGMLMLKPIEEENIRQLMFESKNGQSLPTKFISKVNGSWYSQVCGI</sequence>
<organism evidence="1">
    <name type="scientific">Wolbachia endosymbiont of Armadillidium arcangelii</name>
    <dbReference type="NCBI Taxonomy" id="3158571"/>
    <lineage>
        <taxon>Bacteria</taxon>
        <taxon>Pseudomonadati</taxon>
        <taxon>Pseudomonadota</taxon>
        <taxon>Alphaproteobacteria</taxon>
        <taxon>Rickettsiales</taxon>
        <taxon>Anaplasmataceae</taxon>
        <taxon>Wolbachieae</taxon>
        <taxon>Wolbachia</taxon>
    </lineage>
</organism>
<accession>A0AAU7Q0B8</accession>
<dbReference type="Pfam" id="PF13481">
    <property type="entry name" value="AAA_25"/>
    <property type="match status" value="1"/>
</dbReference>
<name>A0AAU7Q0B8_9RICK</name>
<dbReference type="RefSeq" id="WP_349966926.1">
    <property type="nucleotide sequence ID" value="NZ_CP157942.1"/>
</dbReference>
<dbReference type="AlphaFoldDB" id="A0AAU7Q0B8"/>
<dbReference type="Gene3D" id="3.40.50.300">
    <property type="entry name" value="P-loop containing nucleotide triphosphate hydrolases"/>
    <property type="match status" value="1"/>
</dbReference>
<dbReference type="InterPro" id="IPR034154">
    <property type="entry name" value="TOPRIM_DnaG/twinkle"/>
</dbReference>
<protein>
    <submittedName>
        <fullName evidence="1">AAA family ATPase</fullName>
    </submittedName>
</protein>
<evidence type="ECO:0000313" key="1">
    <source>
        <dbReference type="EMBL" id="XBS66548.1"/>
    </source>
</evidence>
<dbReference type="Gene3D" id="3.40.1360.10">
    <property type="match status" value="1"/>
</dbReference>
<dbReference type="EMBL" id="CP157942">
    <property type="protein sequence ID" value="XBS66548.1"/>
    <property type="molecule type" value="Genomic_DNA"/>
</dbReference>
<dbReference type="InterPro" id="IPR027417">
    <property type="entry name" value="P-loop_NTPase"/>
</dbReference>
<dbReference type="SUPFAM" id="SSF52540">
    <property type="entry name" value="P-loop containing nucleoside triphosphate hydrolases"/>
    <property type="match status" value="1"/>
</dbReference>
<gene>
    <name evidence="1" type="ORF">ABLO99_04585</name>
</gene>